<dbReference type="RefSeq" id="WP_216548459.1">
    <property type="nucleotide sequence ID" value="NZ_JAHLQO010000001.1"/>
</dbReference>
<comment type="caution">
    <text evidence="3">The sequence shown here is derived from an EMBL/GenBank/DDBJ whole genome shotgun (WGS) entry which is preliminary data.</text>
</comment>
<gene>
    <name evidence="3" type="primary">ggt</name>
    <name evidence="3" type="ORF">KQI68_02125</name>
</gene>
<comment type="pathway">
    <text evidence="2">Sulfur metabolism; glutathione metabolism.</text>
</comment>
<dbReference type="Pfam" id="PF01019">
    <property type="entry name" value="G_glu_transpept"/>
    <property type="match status" value="1"/>
</dbReference>
<name>A0ABS6FF78_9FIRM</name>
<evidence type="ECO:0000313" key="4">
    <source>
        <dbReference type="Proteomes" id="UP000783742"/>
    </source>
</evidence>
<dbReference type="EC" id="3.4.19.13" evidence="2"/>
<dbReference type="EC" id="2.3.2.2" evidence="2"/>
<dbReference type="PANTHER" id="PTHR43199:SF1">
    <property type="entry name" value="GLUTATHIONE HYDROLASE PROENZYME"/>
    <property type="match status" value="1"/>
</dbReference>
<reference evidence="3 4" key="1">
    <citation type="submission" date="2021-06" db="EMBL/GenBank/DDBJ databases">
        <authorList>
            <person name="Sun Q."/>
            <person name="Li D."/>
        </authorList>
    </citation>
    <scope>NUCLEOTIDE SEQUENCE [LARGE SCALE GENOMIC DNA]</scope>
    <source>
        <strain evidence="3 4">MSJ-1</strain>
    </source>
</reference>
<evidence type="ECO:0000256" key="1">
    <source>
        <dbReference type="ARBA" id="ARBA00009381"/>
    </source>
</evidence>
<accession>A0ABS6FF78</accession>
<keyword evidence="2" id="KW-0865">Zymogen</keyword>
<evidence type="ECO:0000313" key="3">
    <source>
        <dbReference type="EMBL" id="MBU5668629.1"/>
    </source>
</evidence>
<evidence type="ECO:0000256" key="2">
    <source>
        <dbReference type="RuleBase" id="RU368036"/>
    </source>
</evidence>
<dbReference type="GO" id="GO:0103068">
    <property type="term" value="F:leukotriene C4 gamma-glutamyl transferase activity"/>
    <property type="evidence" value="ECO:0007669"/>
    <property type="project" value="UniProtKB-EC"/>
</dbReference>
<keyword evidence="2" id="KW-0317">Glutathione biosynthesis</keyword>
<protein>
    <recommendedName>
        <fullName evidence="2">Glutathione hydrolase proenzyme</fullName>
        <ecNumber evidence="2">2.3.2.2</ecNumber>
        <ecNumber evidence="2">3.4.19.13</ecNumber>
    </recommendedName>
    <component>
        <recommendedName>
            <fullName evidence="2">Glutathione hydrolase large chain</fullName>
        </recommendedName>
    </component>
    <component>
        <recommendedName>
            <fullName evidence="2">Glutathione hydrolase small chain</fullName>
        </recommendedName>
    </component>
</protein>
<keyword evidence="2" id="KW-0378">Hydrolase</keyword>
<comment type="catalytic activity">
    <reaction evidence="2">
        <text>an S-substituted glutathione + H2O = an S-substituted L-cysteinylglycine + L-glutamate</text>
        <dbReference type="Rhea" id="RHEA:59468"/>
        <dbReference type="ChEBI" id="CHEBI:15377"/>
        <dbReference type="ChEBI" id="CHEBI:29985"/>
        <dbReference type="ChEBI" id="CHEBI:90779"/>
        <dbReference type="ChEBI" id="CHEBI:143103"/>
        <dbReference type="EC" id="3.4.19.13"/>
    </reaction>
</comment>
<proteinExistence type="inferred from homology"/>
<dbReference type="EMBL" id="JAHLQO010000001">
    <property type="protein sequence ID" value="MBU5668629.1"/>
    <property type="molecule type" value="Genomic_DNA"/>
</dbReference>
<sequence>MVEKKEVYMWPSNWKKPVSEGNNGGVSTNNYYATKAGLEILKKGGNAFDAAVAVSLVLSVVEPHHSGIGGGAFTLMYNSEEKKAYALDGRGIAPKKAKKDLFIRNGKVVDEWKDIGGKSVAIPGLLKNLEIMHNKFGTLELKELIKPSINYAFNGFSTSFTESITINDPSVKRKIKEFSDFKKLFLKENETKYDFGERKKNLDLAKLLTKLSEDGLSSFYKGEIAEKIVNAINNHDGCYEIEDLENYDSKFREVIYTNYRNHKILTFPPPASGTALIEMLNILENFDLNGMGSNSSDYLHALAETMKIVFADRSISIADPDFVRVNTEKLISKDFAKQRYNLISNKSQEYLPDDGILPEEYPGNTSHFSIIDKYGNAVSQTQTIRDWYGSGIVVDGLGFVLNNNMSDFSASEGELTSQGLSYGSANSIEGGKTPLSSMCPTFVLKDDEVFLSIGSAGGPRIITGTLQGIVNAIDFNMNSENLVNIPYITSLSKNQGLEIESGISSDTINILKEKGHSINVIETGNVMSTMVNNVMKKNDKFYAASTKRVDGCGGTLYNDTMIFEGFHQE</sequence>
<keyword evidence="2 3" id="KW-0012">Acyltransferase</keyword>
<keyword evidence="2 3" id="KW-0808">Transferase</keyword>
<comment type="similarity">
    <text evidence="1 2">Belongs to the gamma-glutamyltransferase family.</text>
</comment>
<dbReference type="InterPro" id="IPR000101">
    <property type="entry name" value="GGT_peptidase"/>
</dbReference>
<dbReference type="NCBIfam" id="TIGR00066">
    <property type="entry name" value="g_glut_trans"/>
    <property type="match status" value="1"/>
</dbReference>
<dbReference type="InterPro" id="IPR051792">
    <property type="entry name" value="GGT_bact"/>
</dbReference>
<keyword evidence="4" id="KW-1185">Reference proteome</keyword>
<dbReference type="PANTHER" id="PTHR43199">
    <property type="entry name" value="GLUTATHIONE HYDROLASE"/>
    <property type="match status" value="1"/>
</dbReference>
<dbReference type="Proteomes" id="UP000783742">
    <property type="component" value="Unassembled WGS sequence"/>
</dbReference>
<comment type="catalytic activity">
    <reaction evidence="2">
        <text>glutathione + H2O = L-cysteinylglycine + L-glutamate</text>
        <dbReference type="Rhea" id="RHEA:28807"/>
        <dbReference type="ChEBI" id="CHEBI:15377"/>
        <dbReference type="ChEBI" id="CHEBI:29985"/>
        <dbReference type="ChEBI" id="CHEBI:57925"/>
        <dbReference type="ChEBI" id="CHEBI:61694"/>
        <dbReference type="EC" id="3.4.19.13"/>
    </reaction>
</comment>
<organism evidence="3 4">
    <name type="scientific">Peptoniphilus ovalis</name>
    <dbReference type="NCBI Taxonomy" id="2841503"/>
    <lineage>
        <taxon>Bacteria</taxon>
        <taxon>Bacillati</taxon>
        <taxon>Bacillota</taxon>
        <taxon>Tissierellia</taxon>
        <taxon>Tissierellales</taxon>
        <taxon>Peptoniphilaceae</taxon>
        <taxon>Peptoniphilus</taxon>
    </lineage>
</organism>
<comment type="PTM">
    <text evidence="2">Cleaved by autocatalysis into a large and a small subunit.</text>
</comment>
<comment type="subunit">
    <text evidence="2">This enzyme consists of two polypeptide chains, which are synthesized in precursor form from a single polypeptide.</text>
</comment>
<comment type="catalytic activity">
    <reaction evidence="2">
        <text>an N-terminal (5-L-glutamyl)-[peptide] + an alpha-amino acid = 5-L-glutamyl amino acid + an N-terminal L-alpha-aminoacyl-[peptide]</text>
        <dbReference type="Rhea" id="RHEA:23904"/>
        <dbReference type="Rhea" id="RHEA-COMP:9780"/>
        <dbReference type="Rhea" id="RHEA-COMP:9795"/>
        <dbReference type="ChEBI" id="CHEBI:77644"/>
        <dbReference type="ChEBI" id="CHEBI:78597"/>
        <dbReference type="ChEBI" id="CHEBI:78599"/>
        <dbReference type="ChEBI" id="CHEBI:78608"/>
        <dbReference type="EC" id="2.3.2.2"/>
    </reaction>
</comment>